<keyword evidence="1" id="KW-0472">Membrane</keyword>
<feature type="transmembrane region" description="Helical" evidence="1">
    <location>
        <begin position="94"/>
        <end position="110"/>
    </location>
</feature>
<feature type="transmembrane region" description="Helical" evidence="1">
    <location>
        <begin position="165"/>
        <end position="183"/>
    </location>
</feature>
<accession>A0A1B7W0Z9</accession>
<sequence length="398" mass="45038">MKNLFNDGLLSVIVLELMIGGSGRFLEVGSVTARMLLYILAMIYSLFLFFRGTVINKYYINLTILFFILSLFSSLVGLFNHADLSLIFEDFKQILYFPMIIFFSIFINSYTQVVKVSYLIKLSAVVLLASYLSVLLALQLGIIPFNVLYDFLSDSDQFFFRGETGFFYKGFIMLCIAVFFFVLEKPILSKIMCGFMFIGIVLTFTRGFIYSTILVLAAYLAYFNLKTKNLLNIILLIILPSVIAPSFLSWFLETLGDKGESDSVRLENIQQVLDGVDNTSFFIGHGLGVGVEIRPVHMEVSYLEIFHKQGVLGLIFWICILLILIMKFTSACKNGNNLIATSFFLSSIFVFIQSLTNPYINNPIGMSIIIISIVCLDVLSKYSNSEETNENQHLHGHI</sequence>
<comment type="caution">
    <text evidence="2">The sequence shown here is derived from an EMBL/GenBank/DDBJ whole genome shotgun (WGS) entry which is preliminary data.</text>
</comment>
<feature type="transmembrane region" description="Helical" evidence="1">
    <location>
        <begin position="32"/>
        <end position="50"/>
    </location>
</feature>
<organism evidence="2 3">
    <name type="scientific">Aphanizomenon flos-aquae LD13</name>
    <dbReference type="NCBI Taxonomy" id="1710894"/>
    <lineage>
        <taxon>Bacteria</taxon>
        <taxon>Bacillati</taxon>
        <taxon>Cyanobacteriota</taxon>
        <taxon>Cyanophyceae</taxon>
        <taxon>Nostocales</taxon>
        <taxon>Aphanizomenonaceae</taxon>
        <taxon>Aphanizomenon</taxon>
    </lineage>
</organism>
<dbReference type="EMBL" id="LJOY01000005">
    <property type="protein sequence ID" value="OBQ26943.1"/>
    <property type="molecule type" value="Genomic_DNA"/>
</dbReference>
<keyword evidence="1" id="KW-1133">Transmembrane helix</keyword>
<evidence type="ECO:0000313" key="2">
    <source>
        <dbReference type="EMBL" id="OBQ26943.1"/>
    </source>
</evidence>
<keyword evidence="1" id="KW-0812">Transmembrane</keyword>
<proteinExistence type="predicted"/>
<protein>
    <recommendedName>
        <fullName evidence="4">O-antigen polymerase</fullName>
    </recommendedName>
</protein>
<feature type="transmembrane region" description="Helical" evidence="1">
    <location>
        <begin position="335"/>
        <end position="352"/>
    </location>
</feature>
<dbReference type="Proteomes" id="UP000092382">
    <property type="component" value="Unassembled WGS sequence"/>
</dbReference>
<dbReference type="STRING" id="1803587.GCA_001593825_01905"/>
<dbReference type="PATRIC" id="fig|1710894.3.peg.664"/>
<feature type="transmembrane region" description="Helical" evidence="1">
    <location>
        <begin position="195"/>
        <end position="221"/>
    </location>
</feature>
<feature type="transmembrane region" description="Helical" evidence="1">
    <location>
        <begin position="62"/>
        <end position="82"/>
    </location>
</feature>
<feature type="transmembrane region" description="Helical" evidence="1">
    <location>
        <begin position="311"/>
        <end position="329"/>
    </location>
</feature>
<feature type="transmembrane region" description="Helical" evidence="1">
    <location>
        <begin position="122"/>
        <end position="145"/>
    </location>
</feature>
<feature type="transmembrane region" description="Helical" evidence="1">
    <location>
        <begin position="233"/>
        <end position="252"/>
    </location>
</feature>
<reference evidence="2 3" key="1">
    <citation type="submission" date="2015-09" db="EMBL/GenBank/DDBJ databases">
        <title>Whole genome shotgun sequence assembly of Aphanizomenon flos-aquae UKL13.</title>
        <authorList>
            <person name="Driscoll C."/>
        </authorList>
    </citation>
    <scope>NUCLEOTIDE SEQUENCE [LARGE SCALE GENOMIC DNA]</scope>
    <source>
        <strain evidence="2">MDT13</strain>
    </source>
</reference>
<name>A0A1B7W0Z9_APHFL</name>
<gene>
    <name evidence="2" type="ORF">AN481_02530</name>
</gene>
<evidence type="ECO:0000313" key="3">
    <source>
        <dbReference type="Proteomes" id="UP000092382"/>
    </source>
</evidence>
<evidence type="ECO:0000256" key="1">
    <source>
        <dbReference type="SAM" id="Phobius"/>
    </source>
</evidence>
<dbReference type="AlphaFoldDB" id="A0A1B7W0Z9"/>
<evidence type="ECO:0008006" key="4">
    <source>
        <dbReference type="Google" id="ProtNLM"/>
    </source>
</evidence>